<dbReference type="OrthoDB" id="4986073at2"/>
<proteinExistence type="predicted"/>
<reference evidence="1 2" key="1">
    <citation type="submission" date="2018-10" db="EMBL/GenBank/DDBJ databases">
        <title>Phylogenomics of Brevibacillus.</title>
        <authorList>
            <person name="Dunlap C."/>
        </authorList>
    </citation>
    <scope>NUCLEOTIDE SEQUENCE [LARGE SCALE GENOMIC DNA]</scope>
    <source>
        <strain evidence="1 2">JCM 15716</strain>
    </source>
</reference>
<accession>A0A3M8DN60</accession>
<gene>
    <name evidence="1" type="ORF">EDM56_09950</name>
</gene>
<evidence type="ECO:0000313" key="1">
    <source>
        <dbReference type="EMBL" id="RNB89508.1"/>
    </source>
</evidence>
<dbReference type="InterPro" id="IPR043128">
    <property type="entry name" value="Rev_trsase/Diguanyl_cyclase"/>
</dbReference>
<keyword evidence="2" id="KW-1185">Reference proteome</keyword>
<dbReference type="AlphaFoldDB" id="A0A3M8DN60"/>
<protein>
    <recommendedName>
        <fullName evidence="3">Transcriptional regulator</fullName>
    </recommendedName>
</protein>
<dbReference type="Gene3D" id="3.30.70.270">
    <property type="match status" value="1"/>
</dbReference>
<dbReference type="Proteomes" id="UP000271031">
    <property type="component" value="Unassembled WGS sequence"/>
</dbReference>
<name>A0A3M8DN60_9BACL</name>
<dbReference type="EMBL" id="RHHQ01000008">
    <property type="protein sequence ID" value="RNB89508.1"/>
    <property type="molecule type" value="Genomic_DNA"/>
</dbReference>
<evidence type="ECO:0008006" key="3">
    <source>
        <dbReference type="Google" id="ProtNLM"/>
    </source>
</evidence>
<evidence type="ECO:0000313" key="2">
    <source>
        <dbReference type="Proteomes" id="UP000271031"/>
    </source>
</evidence>
<sequence length="431" mass="49816">MYKVGVIGPHSSVERILQLGKEYERTMEFVAFPYRDFQETEGIVREHDHALDVWLFSGQISYMIAKNTLQADDRLVFIQHTESGIYKSLLHMGYYQQEFLSKVSIDEITTSYLEQALQQIDITPQEIYVKTFDEKSSTQELINFHIDLYRSKKTKGALTCFEAVALALKEAGVPTYRISSTDMEIRQALRILDEKTWTFFYKDTQIGVQMVEIEHFDKISEKAKSSYQLQFFEMKVKETLLRYCEKLDGSLLEKGNGRYVIFSSRGAIEREIKMLQDTVSQLSEEADHTVSVGVGYGVTVHSAEINAERALQLSQEKEEHGIVIIREDGTLIQSAGEEDELSFSCRFDDKELIEKLKSVKISVKNYHKVTALIKRMNWNDFTVKDLAAHLYWDERNARRFLGSLCEVDLAEYIGEESLSSRGRPGKRYRLK</sequence>
<organism evidence="1 2">
    <name type="scientific">Brevibacillus fluminis</name>
    <dbReference type="NCBI Taxonomy" id="511487"/>
    <lineage>
        <taxon>Bacteria</taxon>
        <taxon>Bacillati</taxon>
        <taxon>Bacillota</taxon>
        <taxon>Bacilli</taxon>
        <taxon>Bacillales</taxon>
        <taxon>Paenibacillaceae</taxon>
        <taxon>Brevibacillus</taxon>
    </lineage>
</organism>
<dbReference type="RefSeq" id="WP_122917764.1">
    <property type="nucleotide sequence ID" value="NZ_RHHQ01000008.1"/>
</dbReference>
<comment type="caution">
    <text evidence="1">The sequence shown here is derived from an EMBL/GenBank/DDBJ whole genome shotgun (WGS) entry which is preliminary data.</text>
</comment>